<name>A0ABX2Q3W5_9BACT</name>
<dbReference type="InterPro" id="IPR005151">
    <property type="entry name" value="Tail-specific_protease"/>
</dbReference>
<reference evidence="3 4" key="1">
    <citation type="submission" date="2020-05" db="EMBL/GenBank/DDBJ databases">
        <title>Hymenobacter terrestris sp. nov. and Hymenobacter lapidiphilus sp. nov., isolated from regoliths in Antarctica.</title>
        <authorList>
            <person name="Sedlacek I."/>
            <person name="Pantucek R."/>
            <person name="Zeman M."/>
            <person name="Holochova P."/>
            <person name="Kralova S."/>
            <person name="Stankova E."/>
            <person name="Sedo O."/>
            <person name="Micenkova L."/>
            <person name="Svec P."/>
            <person name="Gupta V."/>
            <person name="Sood U."/>
            <person name="Korpole U.S."/>
            <person name="Lal R."/>
        </authorList>
    </citation>
    <scope>NUCLEOTIDE SEQUENCE [LARGE SCALE GENOMIC DNA]</scope>
    <source>
        <strain evidence="3 4">P5252</strain>
    </source>
</reference>
<dbReference type="Pfam" id="PF03572">
    <property type="entry name" value="Peptidase_S41"/>
    <property type="match status" value="1"/>
</dbReference>
<proteinExistence type="predicted"/>
<protein>
    <recommendedName>
        <fullName evidence="2">Tail specific protease domain-containing protein</fullName>
    </recommendedName>
</protein>
<dbReference type="EMBL" id="JABKAV010000025">
    <property type="protein sequence ID" value="NVO85239.1"/>
    <property type="molecule type" value="Genomic_DNA"/>
</dbReference>
<evidence type="ECO:0000256" key="1">
    <source>
        <dbReference type="SAM" id="SignalP"/>
    </source>
</evidence>
<dbReference type="SMART" id="SM00245">
    <property type="entry name" value="TSPc"/>
    <property type="match status" value="1"/>
</dbReference>
<dbReference type="Gene3D" id="3.90.226.10">
    <property type="entry name" value="2-enoyl-CoA Hydratase, Chain A, domain 1"/>
    <property type="match status" value="1"/>
</dbReference>
<dbReference type="PANTHER" id="PTHR32060:SF30">
    <property type="entry name" value="CARBOXY-TERMINAL PROCESSING PROTEASE CTPA"/>
    <property type="match status" value="1"/>
</dbReference>
<keyword evidence="1" id="KW-0732">Signal</keyword>
<feature type="chain" id="PRO_5045932802" description="Tail specific protease domain-containing protein" evidence="1">
    <location>
        <begin position="20"/>
        <end position="353"/>
    </location>
</feature>
<sequence length="353" mass="38159">MKKLGLLFLLAGAGAPAYCQPAPTALPDSVALFLDKSLTLLQTYSLERNTVNWPQLRQTVYQRAQGATTVRELLPIYPFLFEQLQDDHGWLTYQGKTYKWRNPARPAYANEVVKAALKKKPGVLVKMLPGRVGYIQLPGINAGGSLEAMRAAALVVQDSLCRLPPGRARAWILDLRLNDGGAMAPMLAGIAPLLGDGHLGGFVDINGKPEQQWHLRQGNFYVDSMQVTTLEKRCPARRPDLPIAVLLSGRTASSGEIVAISLKGRPATRFFGEPTYGATTANESYPISGGAYLTIAGSLDADRTGTAYKTSLIPDVLVSGGDNFTDLSQDAKVAAALKWLKKARKGGRKQGIQ</sequence>
<accession>A0ABX2Q3W5</accession>
<evidence type="ECO:0000259" key="2">
    <source>
        <dbReference type="SMART" id="SM00245"/>
    </source>
</evidence>
<dbReference type="Proteomes" id="UP000626554">
    <property type="component" value="Unassembled WGS sequence"/>
</dbReference>
<evidence type="ECO:0000313" key="4">
    <source>
        <dbReference type="Proteomes" id="UP000626554"/>
    </source>
</evidence>
<feature type="domain" description="Tail specific protease" evidence="2">
    <location>
        <begin position="102"/>
        <end position="319"/>
    </location>
</feature>
<dbReference type="PANTHER" id="PTHR32060">
    <property type="entry name" value="TAIL-SPECIFIC PROTEASE"/>
    <property type="match status" value="1"/>
</dbReference>
<evidence type="ECO:0000313" key="3">
    <source>
        <dbReference type="EMBL" id="NVO85239.1"/>
    </source>
</evidence>
<feature type="signal peptide" evidence="1">
    <location>
        <begin position="1"/>
        <end position="19"/>
    </location>
</feature>
<keyword evidence="4" id="KW-1185">Reference proteome</keyword>
<gene>
    <name evidence="3" type="ORF">HW556_10145</name>
</gene>
<organism evidence="3 4">
    <name type="scientific">Hymenobacter terrestris</name>
    <dbReference type="NCBI Taxonomy" id="2748310"/>
    <lineage>
        <taxon>Bacteria</taxon>
        <taxon>Pseudomonadati</taxon>
        <taxon>Bacteroidota</taxon>
        <taxon>Cytophagia</taxon>
        <taxon>Cytophagales</taxon>
        <taxon>Hymenobacteraceae</taxon>
        <taxon>Hymenobacter</taxon>
    </lineage>
</organism>
<dbReference type="SUPFAM" id="SSF52096">
    <property type="entry name" value="ClpP/crotonase"/>
    <property type="match status" value="1"/>
</dbReference>
<dbReference type="CDD" id="cd06567">
    <property type="entry name" value="Peptidase_S41"/>
    <property type="match status" value="1"/>
</dbReference>
<dbReference type="InterPro" id="IPR029045">
    <property type="entry name" value="ClpP/crotonase-like_dom_sf"/>
</dbReference>
<dbReference type="RefSeq" id="WP_176899910.1">
    <property type="nucleotide sequence ID" value="NZ_JABKAV010000025.1"/>
</dbReference>
<comment type="caution">
    <text evidence="3">The sequence shown here is derived from an EMBL/GenBank/DDBJ whole genome shotgun (WGS) entry which is preliminary data.</text>
</comment>